<gene>
    <name evidence="2" type="ORF">CERZMDRAFT_101744</name>
</gene>
<evidence type="ECO:0000256" key="1">
    <source>
        <dbReference type="SAM" id="MobiDB-lite"/>
    </source>
</evidence>
<feature type="region of interest" description="Disordered" evidence="1">
    <location>
        <begin position="137"/>
        <end position="196"/>
    </location>
</feature>
<feature type="compositionally biased region" description="Polar residues" evidence="1">
    <location>
        <begin position="161"/>
        <end position="170"/>
    </location>
</feature>
<reference evidence="2" key="1">
    <citation type="journal article" date="2020" name="Stud. Mycol.">
        <title>101 Dothideomycetes genomes: a test case for predicting lifestyles and emergence of pathogens.</title>
        <authorList>
            <person name="Haridas S."/>
            <person name="Albert R."/>
            <person name="Binder M."/>
            <person name="Bloem J."/>
            <person name="Labutti K."/>
            <person name="Salamov A."/>
            <person name="Andreopoulos B."/>
            <person name="Baker S."/>
            <person name="Barry K."/>
            <person name="Bills G."/>
            <person name="Bluhm B."/>
            <person name="Cannon C."/>
            <person name="Castanera R."/>
            <person name="Culley D."/>
            <person name="Daum C."/>
            <person name="Ezra D."/>
            <person name="Gonzalez J."/>
            <person name="Henrissat B."/>
            <person name="Kuo A."/>
            <person name="Liang C."/>
            <person name="Lipzen A."/>
            <person name="Lutzoni F."/>
            <person name="Magnuson J."/>
            <person name="Mondo S."/>
            <person name="Nolan M."/>
            <person name="Ohm R."/>
            <person name="Pangilinan J."/>
            <person name="Park H.-J."/>
            <person name="Ramirez L."/>
            <person name="Alfaro M."/>
            <person name="Sun H."/>
            <person name="Tritt A."/>
            <person name="Yoshinaga Y."/>
            <person name="Zwiers L.-H."/>
            <person name="Turgeon B."/>
            <person name="Goodwin S."/>
            <person name="Spatafora J."/>
            <person name="Crous P."/>
            <person name="Grigoriev I."/>
        </authorList>
    </citation>
    <scope>NUCLEOTIDE SEQUENCE</scope>
    <source>
        <strain evidence="2">SCOH1-5</strain>
    </source>
</reference>
<evidence type="ECO:0000313" key="3">
    <source>
        <dbReference type="Proteomes" id="UP000799539"/>
    </source>
</evidence>
<dbReference type="Proteomes" id="UP000799539">
    <property type="component" value="Unassembled WGS sequence"/>
</dbReference>
<sequence>MEPRQDYASPSTSPAQDDIYLDSLRLGVSSQSVSIPQATLKTSSSWSEGTSNQIGQRIPTLTLFGPRRTTFFQQVPQSISPFTHPKSHTTICKLGPASPNKQKKLFQKAIGNVAEYRFWKFVRSQEPRLPRNKMRKLPPVASHRTSKTLNGKSKRTRTHHSILTLNNQANMELRREKPKTTPPSTWMISPGFPPRS</sequence>
<keyword evidence="3" id="KW-1185">Reference proteome</keyword>
<evidence type="ECO:0000313" key="2">
    <source>
        <dbReference type="EMBL" id="KAF2208047.1"/>
    </source>
</evidence>
<protein>
    <submittedName>
        <fullName evidence="2">Uncharacterized protein</fullName>
    </submittedName>
</protein>
<proteinExistence type="predicted"/>
<name>A0A6A6F6T0_9PEZI</name>
<organism evidence="2 3">
    <name type="scientific">Cercospora zeae-maydis SCOH1-5</name>
    <dbReference type="NCBI Taxonomy" id="717836"/>
    <lineage>
        <taxon>Eukaryota</taxon>
        <taxon>Fungi</taxon>
        <taxon>Dikarya</taxon>
        <taxon>Ascomycota</taxon>
        <taxon>Pezizomycotina</taxon>
        <taxon>Dothideomycetes</taxon>
        <taxon>Dothideomycetidae</taxon>
        <taxon>Mycosphaerellales</taxon>
        <taxon>Mycosphaerellaceae</taxon>
        <taxon>Cercospora</taxon>
    </lineage>
</organism>
<accession>A0A6A6F6T0</accession>
<dbReference type="EMBL" id="ML992697">
    <property type="protein sequence ID" value="KAF2208047.1"/>
    <property type="molecule type" value="Genomic_DNA"/>
</dbReference>
<dbReference type="AlphaFoldDB" id="A0A6A6F6T0"/>